<keyword evidence="2" id="KW-0687">Ribonucleoprotein</keyword>
<accession>A0A1H5K8L6</accession>
<dbReference type="STRING" id="561176.SAMN04488561_1947"/>
<feature type="domain" description="N-acetyltransferase" evidence="1">
    <location>
        <begin position="1"/>
        <end position="137"/>
    </location>
</feature>
<dbReference type="PROSITE" id="PS51186">
    <property type="entry name" value="GNAT"/>
    <property type="match status" value="1"/>
</dbReference>
<dbReference type="InterPro" id="IPR000182">
    <property type="entry name" value="GNAT_dom"/>
</dbReference>
<keyword evidence="2" id="KW-0689">Ribosomal protein</keyword>
<organism evidence="2 3">
    <name type="scientific">Jiangella alba</name>
    <dbReference type="NCBI Taxonomy" id="561176"/>
    <lineage>
        <taxon>Bacteria</taxon>
        <taxon>Bacillati</taxon>
        <taxon>Actinomycetota</taxon>
        <taxon>Actinomycetes</taxon>
        <taxon>Jiangellales</taxon>
        <taxon>Jiangellaceae</taxon>
        <taxon>Jiangella</taxon>
    </lineage>
</organism>
<evidence type="ECO:0000313" key="3">
    <source>
        <dbReference type="Proteomes" id="UP000181980"/>
    </source>
</evidence>
<dbReference type="EMBL" id="FNUC01000003">
    <property type="protein sequence ID" value="SEE61145.1"/>
    <property type="molecule type" value="Genomic_DNA"/>
</dbReference>
<protein>
    <submittedName>
        <fullName evidence="2">Ribosomal protein S18 acetylase RimI</fullName>
    </submittedName>
</protein>
<dbReference type="Gene3D" id="3.40.630.30">
    <property type="match status" value="1"/>
</dbReference>
<dbReference type="Pfam" id="PF00583">
    <property type="entry name" value="Acetyltransf_1"/>
    <property type="match status" value="1"/>
</dbReference>
<gene>
    <name evidence="2" type="ORF">SAMN04488561_1947</name>
</gene>
<dbReference type="GO" id="GO:0016747">
    <property type="term" value="F:acyltransferase activity, transferring groups other than amino-acyl groups"/>
    <property type="evidence" value="ECO:0007669"/>
    <property type="project" value="InterPro"/>
</dbReference>
<keyword evidence="3" id="KW-1185">Reference proteome</keyword>
<evidence type="ECO:0000259" key="1">
    <source>
        <dbReference type="PROSITE" id="PS51186"/>
    </source>
</evidence>
<sequence>MRPDDVDAAERLTALAYGVERTEAARRRWSGRTGHLLTTDPGGCWVADGDGAVVGVAVALRRDLLWVLSEYAVHPDHQRRGIGAALLDAAVGYGAGCLRGLLTSRPDPQALRRYRRAGFTLHPTMRLSGVVDRSALPAVDGVRGGTAADLDLVESVDRRVRGATHRPDHAFVLASSRLLVCDLLTGSGYVFLADWGVERLAATNRAVAQRLLWAALAATTPGSPVDVRNLTSDQEWAVDVGFAAGLRLDHDAYLALRHLRPPAPYVPSTAFG</sequence>
<reference evidence="3" key="1">
    <citation type="submission" date="2016-10" db="EMBL/GenBank/DDBJ databases">
        <authorList>
            <person name="Varghese N."/>
            <person name="Submissions S."/>
        </authorList>
    </citation>
    <scope>NUCLEOTIDE SEQUENCE [LARGE SCALE GENOMIC DNA]</scope>
    <source>
        <strain evidence="3">DSM 45237</strain>
    </source>
</reference>
<dbReference type="Proteomes" id="UP000181980">
    <property type="component" value="Unassembled WGS sequence"/>
</dbReference>
<dbReference type="AlphaFoldDB" id="A0A1H5K8L6"/>
<dbReference type="InterPro" id="IPR016181">
    <property type="entry name" value="Acyl_CoA_acyltransferase"/>
</dbReference>
<evidence type="ECO:0000313" key="2">
    <source>
        <dbReference type="EMBL" id="SEE61145.1"/>
    </source>
</evidence>
<dbReference type="SUPFAM" id="SSF55729">
    <property type="entry name" value="Acyl-CoA N-acyltransferases (Nat)"/>
    <property type="match status" value="1"/>
</dbReference>
<proteinExistence type="predicted"/>
<dbReference type="GO" id="GO:0005840">
    <property type="term" value="C:ribosome"/>
    <property type="evidence" value="ECO:0007669"/>
    <property type="project" value="UniProtKB-KW"/>
</dbReference>
<name>A0A1H5K8L6_9ACTN</name>
<dbReference type="CDD" id="cd04301">
    <property type="entry name" value="NAT_SF"/>
    <property type="match status" value="1"/>
</dbReference>